<organism evidence="1">
    <name type="scientific">Lygus hesperus</name>
    <name type="common">Western plant bug</name>
    <dbReference type="NCBI Taxonomy" id="30085"/>
    <lineage>
        <taxon>Eukaryota</taxon>
        <taxon>Metazoa</taxon>
        <taxon>Ecdysozoa</taxon>
        <taxon>Arthropoda</taxon>
        <taxon>Hexapoda</taxon>
        <taxon>Insecta</taxon>
        <taxon>Pterygota</taxon>
        <taxon>Neoptera</taxon>
        <taxon>Paraneoptera</taxon>
        <taxon>Hemiptera</taxon>
        <taxon>Heteroptera</taxon>
        <taxon>Panheteroptera</taxon>
        <taxon>Cimicomorpha</taxon>
        <taxon>Miridae</taxon>
        <taxon>Mirini</taxon>
        <taxon>Lygus</taxon>
    </lineage>
</organism>
<sequence length="302" mass="33576">QDQVSIVFSILRAVVKTSPQTYESIHKGANNALNSPRMARWLLFLALLSQAVQGDEKKNHRQKRILWITTDGRLALPPGTLLTITPTISMPFVRYPPEGFLSNMTISLPFTINFDTLGLTDNQNPYGALPPIFARGLGRSAGVMLADYVASILNNKRSARATPETHNFFHGGERAMLYVVVEEFLSNFGMDGKACLLRAICEVQGHSLKNFGFFGEILKLFFTASKSPFAEVLSDYVAAERQGMEHGECFPYYKDCPKSLFVMPAKNKYINKDDDHPEDQDGSEDAGSILSLPNEIMDNVAM</sequence>
<proteinExistence type="predicted"/>
<gene>
    <name evidence="1" type="primary">manY</name>
    <name evidence="1" type="ORF">CM83_13758</name>
</gene>
<feature type="non-terminal residue" evidence="1">
    <location>
        <position position="1"/>
    </location>
</feature>
<dbReference type="EMBL" id="GBHO01024452">
    <property type="protein sequence ID" value="JAG19152.1"/>
    <property type="molecule type" value="Transcribed_RNA"/>
</dbReference>
<reference evidence="1" key="2">
    <citation type="submission" date="2014-07" db="EMBL/GenBank/DDBJ databases">
        <authorList>
            <person name="Hull J."/>
        </authorList>
    </citation>
    <scope>NUCLEOTIDE SEQUENCE</scope>
</reference>
<dbReference type="Pfam" id="PF07841">
    <property type="entry name" value="DM4_12"/>
    <property type="match status" value="1"/>
</dbReference>
<dbReference type="PANTHER" id="PTHR21398">
    <property type="entry name" value="AGAP007094-PA"/>
    <property type="match status" value="1"/>
</dbReference>
<evidence type="ECO:0000313" key="1">
    <source>
        <dbReference type="EMBL" id="JAG19152.1"/>
    </source>
</evidence>
<protein>
    <submittedName>
        <fullName evidence="1">Mannose permease IIC component</fullName>
    </submittedName>
</protein>
<accession>A0A0A9XEN1</accession>
<name>A0A0A9XEN1_LYGHE</name>
<dbReference type="AlphaFoldDB" id="A0A0A9XEN1"/>
<dbReference type="InterPro" id="IPR006631">
    <property type="entry name" value="DM4_12"/>
</dbReference>
<reference evidence="1" key="1">
    <citation type="journal article" date="2014" name="PLoS ONE">
        <title>Transcriptome-Based Identification of ABC Transporters in the Western Tarnished Plant Bug Lygus hesperus.</title>
        <authorList>
            <person name="Hull J.J."/>
            <person name="Chaney K."/>
            <person name="Geib S.M."/>
            <person name="Fabrick J.A."/>
            <person name="Brent C.S."/>
            <person name="Walsh D."/>
            <person name="Lavine L.C."/>
        </authorList>
    </citation>
    <scope>NUCLEOTIDE SEQUENCE</scope>
</reference>
<dbReference type="PANTHER" id="PTHR21398:SF6">
    <property type="entry name" value="AGAP007094-PA"/>
    <property type="match status" value="1"/>
</dbReference>
<dbReference type="SMART" id="SM00718">
    <property type="entry name" value="DM4_12"/>
    <property type="match status" value="1"/>
</dbReference>